<keyword evidence="1 2" id="KW-0690">Ribosome biogenesis</keyword>
<comment type="subunit">
    <text evidence="2">Monomer. Binds 30S ribosomal subunits, but not 50S ribosomal subunits or 70S ribosomes.</text>
</comment>
<dbReference type="PANTHER" id="PTHR33515:SF1">
    <property type="entry name" value="RIBOSOME-BINDING FACTOR A, CHLOROPLASTIC-RELATED"/>
    <property type="match status" value="1"/>
</dbReference>
<dbReference type="InterPro" id="IPR015946">
    <property type="entry name" value="KH_dom-like_a/b"/>
</dbReference>
<comment type="function">
    <text evidence="2">One of several proteins that assist in the late maturation steps of the functional core of the 30S ribosomal subunit. Associates with free 30S ribosomal subunits (but not with 30S subunits that are part of 70S ribosomes or polysomes). Required for efficient processing of 16S rRNA. May interact with the 5'-terminal helix region of 16S rRNA.</text>
</comment>
<evidence type="ECO:0000256" key="1">
    <source>
        <dbReference type="ARBA" id="ARBA00022517"/>
    </source>
</evidence>
<evidence type="ECO:0000313" key="3">
    <source>
        <dbReference type="EMBL" id="MEQ2520996.1"/>
    </source>
</evidence>
<proteinExistence type="inferred from homology"/>
<dbReference type="PANTHER" id="PTHR33515">
    <property type="entry name" value="RIBOSOME-BINDING FACTOR A, CHLOROPLASTIC-RELATED"/>
    <property type="match status" value="1"/>
</dbReference>
<dbReference type="InterPro" id="IPR000238">
    <property type="entry name" value="RbfA"/>
</dbReference>
<dbReference type="Gene3D" id="3.30.300.20">
    <property type="match status" value="1"/>
</dbReference>
<organism evidence="3 4">
    <name type="scientific">Ruthenibacterium intestinale</name>
    <dbReference type="NCBI Taxonomy" id="3133163"/>
    <lineage>
        <taxon>Bacteria</taxon>
        <taxon>Bacillati</taxon>
        <taxon>Bacillota</taxon>
        <taxon>Clostridia</taxon>
        <taxon>Eubacteriales</taxon>
        <taxon>Oscillospiraceae</taxon>
        <taxon>Ruthenibacterium</taxon>
    </lineage>
</organism>
<comment type="caution">
    <text evidence="3">The sequence shown here is derived from an EMBL/GenBank/DDBJ whole genome shotgun (WGS) entry which is preliminary data.</text>
</comment>
<dbReference type="PROSITE" id="PS01319">
    <property type="entry name" value="RBFA"/>
    <property type="match status" value="1"/>
</dbReference>
<comment type="similarity">
    <text evidence="2">Belongs to the RbfA family.</text>
</comment>
<dbReference type="NCBIfam" id="TIGR00082">
    <property type="entry name" value="rbfA"/>
    <property type="match status" value="1"/>
</dbReference>
<dbReference type="HAMAP" id="MF_00003">
    <property type="entry name" value="RbfA"/>
    <property type="match status" value="1"/>
</dbReference>
<reference evidence="3 4" key="1">
    <citation type="submission" date="2024-03" db="EMBL/GenBank/DDBJ databases">
        <title>Human intestinal bacterial collection.</title>
        <authorList>
            <person name="Pauvert C."/>
            <person name="Hitch T.C.A."/>
            <person name="Clavel T."/>
        </authorList>
    </citation>
    <scope>NUCLEOTIDE SEQUENCE [LARGE SCALE GENOMIC DNA]</scope>
    <source>
        <strain evidence="3 4">CLA-JM-H11</strain>
    </source>
</reference>
<accession>A0ABV1GGZ1</accession>
<gene>
    <name evidence="2 3" type="primary">rbfA</name>
    <name evidence="3" type="ORF">WMO24_11230</name>
</gene>
<protein>
    <recommendedName>
        <fullName evidence="2">Ribosome-binding factor A</fullName>
    </recommendedName>
</protein>
<dbReference type="SUPFAM" id="SSF89919">
    <property type="entry name" value="Ribosome-binding factor A, RbfA"/>
    <property type="match status" value="1"/>
</dbReference>
<sequence length="116" mass="12926">MPQSKNMARLTEDMKRELISVIGQMKDPRVQGFLTVMRVEVAPDLSSAKVYVSKMGADDATEQAVKALNRAAGHVRSEVAAHMHIRKAPEFRFFADDGAKYATHINELIAGLKREE</sequence>
<keyword evidence="4" id="KW-1185">Reference proteome</keyword>
<dbReference type="InterPro" id="IPR020053">
    <property type="entry name" value="Ribosome-bd_factorA_CS"/>
</dbReference>
<dbReference type="EMBL" id="JBBMFA010000101">
    <property type="protein sequence ID" value="MEQ2520996.1"/>
    <property type="molecule type" value="Genomic_DNA"/>
</dbReference>
<name>A0ABV1GGZ1_9FIRM</name>
<dbReference type="InterPro" id="IPR023799">
    <property type="entry name" value="RbfA_dom_sf"/>
</dbReference>
<keyword evidence="2" id="KW-0963">Cytoplasm</keyword>
<evidence type="ECO:0000256" key="2">
    <source>
        <dbReference type="HAMAP-Rule" id="MF_00003"/>
    </source>
</evidence>
<dbReference type="Proteomes" id="UP001477672">
    <property type="component" value="Unassembled WGS sequence"/>
</dbReference>
<comment type="subcellular location">
    <subcellularLocation>
        <location evidence="2">Cytoplasm</location>
    </subcellularLocation>
</comment>
<dbReference type="Pfam" id="PF02033">
    <property type="entry name" value="RBFA"/>
    <property type="match status" value="1"/>
</dbReference>
<evidence type="ECO:0000313" key="4">
    <source>
        <dbReference type="Proteomes" id="UP001477672"/>
    </source>
</evidence>
<dbReference type="RefSeq" id="WP_349216537.1">
    <property type="nucleotide sequence ID" value="NZ_JBBMFA010000101.1"/>
</dbReference>